<evidence type="ECO:0000313" key="4">
    <source>
        <dbReference type="Proteomes" id="UP001152797"/>
    </source>
</evidence>
<protein>
    <submittedName>
        <fullName evidence="3">Acetyl-CoA carboxylase (ACC-alpha) [Includes: Biotin carboxylase ]</fullName>
    </submittedName>
</protein>
<sequence length="58" mass="6394">NISQQVKGQEEALGLRLIIGAQTIMVPTVYDPSELRSDVNGKVVRYLHDEGTEIAKGR</sequence>
<keyword evidence="4" id="KW-1185">Reference proteome</keyword>
<evidence type="ECO:0000313" key="2">
    <source>
        <dbReference type="EMBL" id="CAL1145523.1"/>
    </source>
</evidence>
<dbReference type="EMBL" id="CAMXCT020001675">
    <property type="protein sequence ID" value="CAL1145523.1"/>
    <property type="molecule type" value="Genomic_DNA"/>
</dbReference>
<feature type="non-terminal residue" evidence="1">
    <location>
        <position position="1"/>
    </location>
</feature>
<dbReference type="EMBL" id="CAMXCT010001675">
    <property type="protein sequence ID" value="CAI3992148.1"/>
    <property type="molecule type" value="Genomic_DNA"/>
</dbReference>
<dbReference type="AlphaFoldDB" id="A0A9P1FXD7"/>
<evidence type="ECO:0000313" key="3">
    <source>
        <dbReference type="EMBL" id="CAL4779460.1"/>
    </source>
</evidence>
<accession>A0A9P1FXD7</accession>
<comment type="caution">
    <text evidence="1">The sequence shown here is derived from an EMBL/GenBank/DDBJ whole genome shotgun (WGS) entry which is preliminary data.</text>
</comment>
<reference evidence="1" key="1">
    <citation type="submission" date="2022-10" db="EMBL/GenBank/DDBJ databases">
        <authorList>
            <person name="Chen Y."/>
            <person name="Dougan E. K."/>
            <person name="Chan C."/>
            <person name="Rhodes N."/>
            <person name="Thang M."/>
        </authorList>
    </citation>
    <scope>NUCLEOTIDE SEQUENCE</scope>
</reference>
<gene>
    <name evidence="1" type="ORF">C1SCF055_LOCUS18999</name>
</gene>
<dbReference type="EMBL" id="CAMXCT030001675">
    <property type="protein sequence ID" value="CAL4779460.1"/>
    <property type="molecule type" value="Genomic_DNA"/>
</dbReference>
<proteinExistence type="predicted"/>
<dbReference type="OrthoDB" id="196847at2759"/>
<dbReference type="Proteomes" id="UP001152797">
    <property type="component" value="Unassembled WGS sequence"/>
</dbReference>
<reference evidence="2" key="2">
    <citation type="submission" date="2024-04" db="EMBL/GenBank/DDBJ databases">
        <authorList>
            <person name="Chen Y."/>
            <person name="Shah S."/>
            <person name="Dougan E. K."/>
            <person name="Thang M."/>
            <person name="Chan C."/>
        </authorList>
    </citation>
    <scope>NUCLEOTIDE SEQUENCE [LARGE SCALE GENOMIC DNA]</scope>
</reference>
<feature type="non-terminal residue" evidence="1">
    <location>
        <position position="58"/>
    </location>
</feature>
<evidence type="ECO:0000313" key="1">
    <source>
        <dbReference type="EMBL" id="CAI3992148.1"/>
    </source>
</evidence>
<name>A0A9P1FXD7_9DINO</name>
<organism evidence="1">
    <name type="scientific">Cladocopium goreaui</name>
    <dbReference type="NCBI Taxonomy" id="2562237"/>
    <lineage>
        <taxon>Eukaryota</taxon>
        <taxon>Sar</taxon>
        <taxon>Alveolata</taxon>
        <taxon>Dinophyceae</taxon>
        <taxon>Suessiales</taxon>
        <taxon>Symbiodiniaceae</taxon>
        <taxon>Cladocopium</taxon>
    </lineage>
</organism>